<accession>A0ABQ6M686</accession>
<dbReference type="Proteomes" id="UP001165060">
    <property type="component" value="Unassembled WGS sequence"/>
</dbReference>
<name>A0ABQ6M686_9STRA</name>
<feature type="non-terminal residue" evidence="1">
    <location>
        <position position="257"/>
    </location>
</feature>
<evidence type="ECO:0000313" key="2">
    <source>
        <dbReference type="Proteomes" id="UP001165060"/>
    </source>
</evidence>
<reference evidence="1 2" key="1">
    <citation type="journal article" date="2023" name="Commun. Biol.">
        <title>Genome analysis of Parmales, the sister group of diatoms, reveals the evolutionary specialization of diatoms from phago-mixotrophs to photoautotrophs.</title>
        <authorList>
            <person name="Ban H."/>
            <person name="Sato S."/>
            <person name="Yoshikawa S."/>
            <person name="Yamada K."/>
            <person name="Nakamura Y."/>
            <person name="Ichinomiya M."/>
            <person name="Sato N."/>
            <person name="Blanc-Mathieu R."/>
            <person name="Endo H."/>
            <person name="Kuwata A."/>
            <person name="Ogata H."/>
        </authorList>
    </citation>
    <scope>NUCLEOTIDE SEQUENCE [LARGE SCALE GENOMIC DNA]</scope>
</reference>
<evidence type="ECO:0000313" key="1">
    <source>
        <dbReference type="EMBL" id="GMI20370.1"/>
    </source>
</evidence>
<dbReference type="EMBL" id="BRYB01002486">
    <property type="protein sequence ID" value="GMI20370.1"/>
    <property type="molecule type" value="Genomic_DNA"/>
</dbReference>
<sequence>MLDHSPSSPSWNGSFMDLLLSHDTRGAHDKLLSFPVICLCGCGACTACTSPPLLTPPPLRFLPCCTSASPQPPCCRSCAVLHFLSLYCTTLFYSFRFPFTHPPLCALIINSINPQQLAALCGENVAHGRNLLSKVLYDCGPPSLIRLVVSAYPPAVVARNHLGRTPGFWSERALTANSPDPLHALKQAGNAELLGRLRGSYERHLLEREAHLCVVKLGGARVRGPLAEGLVGLRAADPGLLRRVLGFLPKAGGGGGG</sequence>
<comment type="caution">
    <text evidence="1">The sequence shown here is derived from an EMBL/GenBank/DDBJ whole genome shotgun (WGS) entry which is preliminary data.</text>
</comment>
<gene>
    <name evidence="1" type="ORF">TeGR_g14075</name>
</gene>
<keyword evidence="2" id="KW-1185">Reference proteome</keyword>
<protein>
    <submittedName>
        <fullName evidence="1">Uncharacterized protein</fullName>
    </submittedName>
</protein>
<proteinExistence type="predicted"/>
<organism evidence="1 2">
    <name type="scientific">Tetraparma gracilis</name>
    <dbReference type="NCBI Taxonomy" id="2962635"/>
    <lineage>
        <taxon>Eukaryota</taxon>
        <taxon>Sar</taxon>
        <taxon>Stramenopiles</taxon>
        <taxon>Ochrophyta</taxon>
        <taxon>Bolidophyceae</taxon>
        <taxon>Parmales</taxon>
        <taxon>Triparmaceae</taxon>
        <taxon>Tetraparma</taxon>
    </lineage>
</organism>